<protein>
    <submittedName>
        <fullName evidence="3">Abortive infection C-terminus</fullName>
    </submittedName>
</protein>
<sequence>MNISEITRRDIFDAITSEGVDWAGRFEEPEFLSRLFNLSELPSTDRRFPNAAGDIWQHRVNNFDWEDHWVFYDPRFNLMNCDDEFFLRFLCETIHPIVRPDAAEAEKLCQLYNRFLEKDGFQLVEKMRISGKPVFAGRHVEVIDIPGVSAAKEVLPSGSDVTYVIQQITRMETAVNSDPDLAIGTAKELIETCCKTILKERNVKFSSSLDIPRLVKLTSKELRLTPDDIENEAKAAETIKRLLSNLTTITQGIAELRNEYGTGHGKAAKTKGLDPRHARLAVGAASTFAVFLVETHRAREDEHQ</sequence>
<proteinExistence type="predicted"/>
<dbReference type="Pfam" id="PF18860">
    <property type="entry name" value="AbiJ_NTD3"/>
    <property type="match status" value="1"/>
</dbReference>
<feature type="domain" description="Abortive infection protein-like C-terminal" evidence="1">
    <location>
        <begin position="212"/>
        <end position="293"/>
    </location>
</feature>
<name>A0A450TJF3_9GAMM</name>
<feature type="domain" description="AbiJ-NTD3" evidence="2">
    <location>
        <begin position="2"/>
        <end position="169"/>
    </location>
</feature>
<dbReference type="EMBL" id="CAADFE010000012">
    <property type="protein sequence ID" value="VFJ67571.1"/>
    <property type="molecule type" value="Genomic_DNA"/>
</dbReference>
<organism evidence="3">
    <name type="scientific">Candidatus Kentrum sp. FW</name>
    <dbReference type="NCBI Taxonomy" id="2126338"/>
    <lineage>
        <taxon>Bacteria</taxon>
        <taxon>Pseudomonadati</taxon>
        <taxon>Pseudomonadota</taxon>
        <taxon>Gammaproteobacteria</taxon>
        <taxon>Candidatus Kentrum</taxon>
    </lineage>
</organism>
<dbReference type="InterPro" id="IPR041427">
    <property type="entry name" value="AbiJ-NTD3"/>
</dbReference>
<dbReference type="InterPro" id="IPR026001">
    <property type="entry name" value="Abi-like_C"/>
</dbReference>
<gene>
    <name evidence="3" type="ORF">BECKFW1821C_GA0114237_101229</name>
</gene>
<evidence type="ECO:0000259" key="1">
    <source>
        <dbReference type="Pfam" id="PF14355"/>
    </source>
</evidence>
<accession>A0A450TJF3</accession>
<dbReference type="AlphaFoldDB" id="A0A450TJF3"/>
<evidence type="ECO:0000313" key="3">
    <source>
        <dbReference type="EMBL" id="VFJ67571.1"/>
    </source>
</evidence>
<reference evidence="3" key="1">
    <citation type="submission" date="2019-02" db="EMBL/GenBank/DDBJ databases">
        <authorList>
            <person name="Gruber-Vodicka R. H."/>
            <person name="Seah K. B. B."/>
        </authorList>
    </citation>
    <scope>NUCLEOTIDE SEQUENCE</scope>
    <source>
        <strain evidence="3">BECK_BZ131</strain>
    </source>
</reference>
<evidence type="ECO:0000259" key="2">
    <source>
        <dbReference type="Pfam" id="PF18860"/>
    </source>
</evidence>
<dbReference type="Pfam" id="PF14355">
    <property type="entry name" value="Abi_C"/>
    <property type="match status" value="1"/>
</dbReference>